<dbReference type="EMBL" id="JANPWB010000008">
    <property type="protein sequence ID" value="KAJ1159584.1"/>
    <property type="molecule type" value="Genomic_DNA"/>
</dbReference>
<dbReference type="AlphaFoldDB" id="A0AAV7S3K5"/>
<accession>A0AAV7S3K5</accession>
<dbReference type="Proteomes" id="UP001066276">
    <property type="component" value="Chromosome 4_2"/>
</dbReference>
<name>A0AAV7S3K5_PLEWA</name>
<feature type="signal peptide" evidence="2">
    <location>
        <begin position="1"/>
        <end position="16"/>
    </location>
</feature>
<evidence type="ECO:0000256" key="1">
    <source>
        <dbReference type="SAM" id="MobiDB-lite"/>
    </source>
</evidence>
<feature type="region of interest" description="Disordered" evidence="1">
    <location>
        <begin position="52"/>
        <end position="71"/>
    </location>
</feature>
<proteinExistence type="predicted"/>
<feature type="chain" id="PRO_5043899796" evidence="2">
    <location>
        <begin position="17"/>
        <end position="125"/>
    </location>
</feature>
<evidence type="ECO:0000313" key="3">
    <source>
        <dbReference type="EMBL" id="KAJ1159584.1"/>
    </source>
</evidence>
<comment type="caution">
    <text evidence="3">The sequence shown here is derived from an EMBL/GenBank/DDBJ whole genome shotgun (WGS) entry which is preliminary data.</text>
</comment>
<evidence type="ECO:0000313" key="4">
    <source>
        <dbReference type="Proteomes" id="UP001066276"/>
    </source>
</evidence>
<keyword evidence="2" id="KW-0732">Signal</keyword>
<protein>
    <submittedName>
        <fullName evidence="3">Uncharacterized protein</fullName>
    </submittedName>
</protein>
<evidence type="ECO:0000256" key="2">
    <source>
        <dbReference type="SAM" id="SignalP"/>
    </source>
</evidence>
<reference evidence="3" key="1">
    <citation type="journal article" date="2022" name="bioRxiv">
        <title>Sequencing and chromosome-scale assembly of the giantPleurodeles waltlgenome.</title>
        <authorList>
            <person name="Brown T."/>
            <person name="Elewa A."/>
            <person name="Iarovenko S."/>
            <person name="Subramanian E."/>
            <person name="Araus A.J."/>
            <person name="Petzold A."/>
            <person name="Susuki M."/>
            <person name="Suzuki K.-i.T."/>
            <person name="Hayashi T."/>
            <person name="Toyoda A."/>
            <person name="Oliveira C."/>
            <person name="Osipova E."/>
            <person name="Leigh N.D."/>
            <person name="Simon A."/>
            <person name="Yun M.H."/>
        </authorList>
    </citation>
    <scope>NUCLEOTIDE SEQUENCE</scope>
    <source>
        <strain evidence="3">20211129_DDA</strain>
        <tissue evidence="3">Liver</tissue>
    </source>
</reference>
<keyword evidence="4" id="KW-1185">Reference proteome</keyword>
<sequence>MLWPIQLGLLWLVVAAQQPKGFRGRLFPMNPHLDHWPRAQRRRSWSASPRGIFSLAATPPPDDTQQPLGPSSCTGEVLFPELGSGARLRGHGAVVSVVPGSCCSAPESPDNCANDAFRVEGRRLL</sequence>
<organism evidence="3 4">
    <name type="scientific">Pleurodeles waltl</name>
    <name type="common">Iberian ribbed newt</name>
    <dbReference type="NCBI Taxonomy" id="8319"/>
    <lineage>
        <taxon>Eukaryota</taxon>
        <taxon>Metazoa</taxon>
        <taxon>Chordata</taxon>
        <taxon>Craniata</taxon>
        <taxon>Vertebrata</taxon>
        <taxon>Euteleostomi</taxon>
        <taxon>Amphibia</taxon>
        <taxon>Batrachia</taxon>
        <taxon>Caudata</taxon>
        <taxon>Salamandroidea</taxon>
        <taxon>Salamandridae</taxon>
        <taxon>Pleurodelinae</taxon>
        <taxon>Pleurodeles</taxon>
    </lineage>
</organism>
<gene>
    <name evidence="3" type="ORF">NDU88_000091</name>
</gene>